<accession>A0A078AA03</accession>
<dbReference type="GO" id="GO:0001518">
    <property type="term" value="C:voltage-gated sodium channel complex"/>
    <property type="evidence" value="ECO:0007669"/>
    <property type="project" value="TreeGrafter"/>
</dbReference>
<dbReference type="Gene3D" id="1.20.120.350">
    <property type="entry name" value="Voltage-gated potassium channels. Chain C"/>
    <property type="match status" value="1"/>
</dbReference>
<dbReference type="InterPro" id="IPR027359">
    <property type="entry name" value="Volt_channel_dom_sf"/>
</dbReference>
<feature type="compositionally biased region" description="Polar residues" evidence="5">
    <location>
        <begin position="153"/>
        <end position="179"/>
    </location>
</feature>
<evidence type="ECO:0000256" key="1">
    <source>
        <dbReference type="ARBA" id="ARBA00004141"/>
    </source>
</evidence>
<feature type="region of interest" description="Disordered" evidence="5">
    <location>
        <begin position="335"/>
        <end position="356"/>
    </location>
</feature>
<keyword evidence="2 6" id="KW-0812">Transmembrane</keyword>
<feature type="compositionally biased region" description="Basic and acidic residues" evidence="5">
    <location>
        <begin position="924"/>
        <end position="933"/>
    </location>
</feature>
<feature type="transmembrane region" description="Helical" evidence="6">
    <location>
        <begin position="824"/>
        <end position="842"/>
    </location>
</feature>
<protein>
    <submittedName>
        <fullName evidence="8">Cation channel family protein</fullName>
    </submittedName>
</protein>
<feature type="region of interest" description="Disordered" evidence="5">
    <location>
        <begin position="887"/>
        <end position="953"/>
    </location>
</feature>
<feature type="region of interest" description="Disordered" evidence="5">
    <location>
        <begin position="1342"/>
        <end position="1426"/>
    </location>
</feature>
<evidence type="ECO:0000256" key="5">
    <source>
        <dbReference type="SAM" id="MobiDB-lite"/>
    </source>
</evidence>
<feature type="compositionally biased region" description="Basic and acidic residues" evidence="5">
    <location>
        <begin position="941"/>
        <end position="952"/>
    </location>
</feature>
<dbReference type="EMBL" id="CCKQ01007368">
    <property type="protein sequence ID" value="CDW78726.1"/>
    <property type="molecule type" value="Genomic_DNA"/>
</dbReference>
<feature type="compositionally biased region" description="Basic and acidic residues" evidence="5">
    <location>
        <begin position="1364"/>
        <end position="1378"/>
    </location>
</feature>
<feature type="compositionally biased region" description="Basic and acidic residues" evidence="5">
    <location>
        <begin position="195"/>
        <end position="212"/>
    </location>
</feature>
<feature type="compositionally biased region" description="Polar residues" evidence="5">
    <location>
        <begin position="245"/>
        <end position="256"/>
    </location>
</feature>
<organism evidence="8 9">
    <name type="scientific">Stylonychia lemnae</name>
    <name type="common">Ciliate</name>
    <dbReference type="NCBI Taxonomy" id="5949"/>
    <lineage>
        <taxon>Eukaryota</taxon>
        <taxon>Sar</taxon>
        <taxon>Alveolata</taxon>
        <taxon>Ciliophora</taxon>
        <taxon>Intramacronucleata</taxon>
        <taxon>Spirotrichea</taxon>
        <taxon>Stichotrichia</taxon>
        <taxon>Sporadotrichida</taxon>
        <taxon>Oxytrichidae</taxon>
        <taxon>Stylonychinae</taxon>
        <taxon>Stylonychia</taxon>
    </lineage>
</organism>
<feature type="region of interest" description="Disordered" evidence="5">
    <location>
        <begin position="1"/>
        <end position="73"/>
    </location>
</feature>
<feature type="compositionally biased region" description="Polar residues" evidence="5">
    <location>
        <begin position="42"/>
        <end position="51"/>
    </location>
</feature>
<evidence type="ECO:0000313" key="9">
    <source>
        <dbReference type="Proteomes" id="UP000039865"/>
    </source>
</evidence>
<feature type="region of interest" description="Disordered" evidence="5">
    <location>
        <begin position="95"/>
        <end position="280"/>
    </location>
</feature>
<dbReference type="OrthoDB" id="446235at2759"/>
<evidence type="ECO:0000256" key="6">
    <source>
        <dbReference type="SAM" id="Phobius"/>
    </source>
</evidence>
<dbReference type="InterPro" id="IPR005821">
    <property type="entry name" value="Ion_trans_dom"/>
</dbReference>
<feature type="compositionally biased region" description="Low complexity" evidence="5">
    <location>
        <begin position="229"/>
        <end position="239"/>
    </location>
</feature>
<dbReference type="PANTHER" id="PTHR10037:SF62">
    <property type="entry name" value="SODIUM CHANNEL PROTEIN 60E"/>
    <property type="match status" value="1"/>
</dbReference>
<feature type="compositionally biased region" description="Polar residues" evidence="5">
    <location>
        <begin position="1379"/>
        <end position="1423"/>
    </location>
</feature>
<feature type="domain" description="Ion transport" evidence="7">
    <location>
        <begin position="625"/>
        <end position="887"/>
    </location>
</feature>
<sequence>MKSSQKEHILREQSSSSFVLPSDLDNDNISDKEVDSFRQNRKTSSGNQNQKENSKSHLDLSFPEGTQDARQANSINNHKFAYKLQTYPYPNISDAMLSPILSQDQDQDRNAPETQSNKAGPVPSILTIRKNEEKSQSKQNNQPQYRKSETDKTAPQSINKGQASPDRNPQSQFSINNASIVHPISDLNGLSYNGKSHEAAQKLTPPEKDRNAVDSAHYISTNTNGKSMQQPQNGKQQNPKIDHLAQNQPQNKTNNQSHKRGPSQVSNQGPELTLDEDSYEVDRYRREKSLRKDEEGLFNDDSMVSAIQRSDQNPQFVEDNDVDVDESSARRLIKQGSNQNLIRNKNNKQKQPETMSQLQLDERTAQNTKQNSTVITANNRNELINFIDQSKEQSQEREKMFPILRGKQTPTDPPKSQFQEYNKSLRTNKVTPIQTNSIITELKNKKKSLEDLKSGEDDYFQFSTIGKIHQQQRRPSRNVRAGLLNKSSTEKHSSKLNQMTVLTLGSNKNNKENTEMDDLADESEVERSCLLDDSVLKKQLYMPNVAGNKIQIQQEIGVVIQKEDVRFHDEMIENDDSFYRIVDKDSIEVVESYHDRCPCLNLRKDIMKLRVYINRFALAIITNGIFESVSIFVIVINSMFLALDDPLATDPPVYAEFSELIFQVLYTVEMVLKILAMGFIIGKGSYLRDSWNILDFIIVMSGYIGYIFQGGGANLSVLRSFRVIRPLRTISSIQGLRIIVQALISSLPLLRDTILVLLFFFIIFAIAGVQLFTGELKNRCFWIETGLRVKPNVICAVDTDCRANQFCGKSNENPNGGATSFDNVLYAMLLIFQTVTLEGWTSNMRDLEQAVATWVIAYFIPIVFIGAFFLLNLTLAVIKSKFTEEMRKNKENGPKKKKKIIKKKGVDDSDHDQNEQNDDDSRDDDQKQKERIEGMTIQQIEEDKGISPEQKRAIKQKRKLEDLIKKMEVALKQKEVKDKITPRDNVTLESSRLKNKISSRLDSEGSPNSKIFSLPNYGDLFNSRLVQGAQARQVSDFTEKYENLNQQWETKIGKVGQASQKQPSFKIKAEETIKEDDDESHDLSVLLEEDDRKHKQQAALTADELDKKDSKPRFKINNMQAINGIKKSGNQKNKYQTVSTWLGQVFELENSRDNSVNLSSKVVMSGFAGIKNRKLGLAGNMQTPTKEQEQTEVDKKKAAFEKLQQNFDIFEFVDSEDGLGDDELSNEDQSPKNVEVDMMIGDMELIDDRTRMMNSNGHSIDKYDRKSTVATNDAKSFTKRNNQDKKVLIDGESNSEPAEIRLPPKLSAPNKKPPAGFKRRKTQFMKHGGLKEIQEEIKEEIQLPKKSFKEKAMSLFKKSSPKKKKDEKEALMKKETQKSDSNQSLNMTISQFKQSLKNSFSKKPTRSQSQYEQSPKGSKTFNTDEGVLSPKATVRAKSEFNRRKELHKETIEFNKRIEVMREKRNQFFAESVRTIGKSKLQLKKEKNEKILQKRFISLGGGFEMPNQNKSNFQKRRLMRSGTMTNEMQQKIIDSQPKLENVAKKPSFMDQEFMKELRQMKDEVKLIVEEDEPIPDVEEVLQKKKKKISLKLKNYKFNSINDVFEVRDDNDFEDEKTNLEKIKKKNLQETVAKAKEKQTTIVQGFQKKLLLQPKRYHEDLEEIKDSDDNQDEALKKLEDLYNKTHKSDIYVTGTLSIVFDKPKHENKMMNINYYYNIHPDQFKTNHHPQHQIDYNASNMMNQSQFNNTINNNNIFISAFGEPERLESKESIYDQNMSMGSLGGGSVIRSQEHSVRKENIKNVQMQRPGSNMS</sequence>
<feature type="compositionally biased region" description="Basic and acidic residues" evidence="5">
    <location>
        <begin position="1"/>
        <end position="11"/>
    </location>
</feature>
<dbReference type="Pfam" id="PF00520">
    <property type="entry name" value="Ion_trans"/>
    <property type="match status" value="1"/>
</dbReference>
<feature type="transmembrane region" description="Helical" evidence="6">
    <location>
        <begin position="753"/>
        <end position="772"/>
    </location>
</feature>
<comment type="subcellular location">
    <subcellularLocation>
        <location evidence="1">Membrane</location>
        <topology evidence="1">Multi-pass membrane protein</topology>
    </subcellularLocation>
</comment>
<keyword evidence="4 6" id="KW-0472">Membrane</keyword>
<evidence type="ECO:0000313" key="8">
    <source>
        <dbReference type="EMBL" id="CDW78726.1"/>
    </source>
</evidence>
<feature type="transmembrane region" description="Helical" evidence="6">
    <location>
        <begin position="854"/>
        <end position="878"/>
    </location>
</feature>
<feature type="transmembrane region" description="Helical" evidence="6">
    <location>
        <begin position="693"/>
        <end position="712"/>
    </location>
</feature>
<keyword evidence="9" id="KW-1185">Reference proteome</keyword>
<dbReference type="InParanoid" id="A0A078AA03"/>
<feature type="compositionally biased region" description="Polar residues" evidence="5">
    <location>
        <begin position="218"/>
        <end position="228"/>
    </location>
</feature>
<feature type="compositionally biased region" description="Basic and acidic residues" evidence="5">
    <location>
        <begin position="1342"/>
        <end position="1352"/>
    </location>
</feature>
<evidence type="ECO:0000256" key="2">
    <source>
        <dbReference type="ARBA" id="ARBA00022692"/>
    </source>
</evidence>
<dbReference type="FunFam" id="1.20.120.350:FF:000095">
    <property type="entry name" value="Voltage-gated Ca2+ channel, alpha subunit"/>
    <property type="match status" value="1"/>
</dbReference>
<name>A0A078AA03_STYLE</name>
<feature type="compositionally biased region" description="Basic and acidic residues" evidence="5">
    <location>
        <begin position="29"/>
        <end position="38"/>
    </location>
</feature>
<reference evidence="8 9" key="1">
    <citation type="submission" date="2014-06" db="EMBL/GenBank/DDBJ databases">
        <authorList>
            <person name="Swart Estienne"/>
        </authorList>
    </citation>
    <scope>NUCLEOTIDE SEQUENCE [LARGE SCALE GENOMIC DNA]</scope>
    <source>
        <strain evidence="8 9">130c</strain>
    </source>
</reference>
<gene>
    <name evidence="8" type="primary">Contig9912.g10604</name>
    <name evidence="8" type="ORF">STYLEM_7710</name>
</gene>
<dbReference type="PANTHER" id="PTHR10037">
    <property type="entry name" value="VOLTAGE-GATED CATION CHANNEL CALCIUM AND SODIUM"/>
    <property type="match status" value="1"/>
</dbReference>
<dbReference type="SUPFAM" id="SSF81324">
    <property type="entry name" value="Voltage-gated potassium channels"/>
    <property type="match status" value="1"/>
</dbReference>
<feature type="region of interest" description="Disordered" evidence="5">
    <location>
        <begin position="1274"/>
        <end position="1319"/>
    </location>
</feature>
<evidence type="ECO:0000256" key="4">
    <source>
        <dbReference type="ARBA" id="ARBA00023136"/>
    </source>
</evidence>
<dbReference type="GO" id="GO:0005248">
    <property type="term" value="F:voltage-gated sodium channel activity"/>
    <property type="evidence" value="ECO:0007669"/>
    <property type="project" value="TreeGrafter"/>
</dbReference>
<proteinExistence type="predicted"/>
<evidence type="ECO:0000259" key="7">
    <source>
        <dbReference type="Pfam" id="PF00520"/>
    </source>
</evidence>
<keyword evidence="3 6" id="KW-1133">Transmembrane helix</keyword>
<evidence type="ECO:0000256" key="3">
    <source>
        <dbReference type="ARBA" id="ARBA00022989"/>
    </source>
</evidence>
<feature type="compositionally biased region" description="Basic and acidic residues" evidence="5">
    <location>
        <begin position="904"/>
        <end position="914"/>
    </location>
</feature>
<dbReference type="InterPro" id="IPR043203">
    <property type="entry name" value="VGCC_Ca_Na"/>
</dbReference>
<dbReference type="Proteomes" id="UP000039865">
    <property type="component" value="Unassembled WGS sequence"/>
</dbReference>
<feature type="transmembrane region" description="Helical" evidence="6">
    <location>
        <begin position="616"/>
        <end position="640"/>
    </location>
</feature>
<feature type="compositionally biased region" description="Polar residues" evidence="5">
    <location>
        <begin position="335"/>
        <end position="344"/>
    </location>
</feature>
<feature type="transmembrane region" description="Helical" evidence="6">
    <location>
        <begin position="660"/>
        <end position="681"/>
    </location>
</feature>
<dbReference type="Gene3D" id="1.10.287.70">
    <property type="match status" value="1"/>
</dbReference>